<dbReference type="Proteomes" id="UP000027238">
    <property type="component" value="Unassembled WGS sequence"/>
</dbReference>
<evidence type="ECO:0000313" key="2">
    <source>
        <dbReference type="EMBL" id="KDN71594.1"/>
    </source>
</evidence>
<evidence type="ECO:0000256" key="1">
    <source>
        <dbReference type="SAM" id="MobiDB-lite"/>
    </source>
</evidence>
<feature type="compositionally biased region" description="Low complexity" evidence="1">
    <location>
        <begin position="356"/>
        <end position="370"/>
    </location>
</feature>
<keyword evidence="3" id="KW-1185">Reference proteome</keyword>
<dbReference type="OMA" id="VHECATI"/>
<evidence type="ECO:0000313" key="3">
    <source>
        <dbReference type="Proteomes" id="UP000027238"/>
    </source>
</evidence>
<dbReference type="STRING" id="1173701.A0A066XV63"/>
<dbReference type="EMBL" id="JMSE01000152">
    <property type="protein sequence ID" value="KDN71594.1"/>
    <property type="molecule type" value="Genomic_DNA"/>
</dbReference>
<organism evidence="2 3">
    <name type="scientific">Colletotrichum sublineola</name>
    <name type="common">Sorghum anthracnose fungus</name>
    <dbReference type="NCBI Taxonomy" id="1173701"/>
    <lineage>
        <taxon>Eukaryota</taxon>
        <taxon>Fungi</taxon>
        <taxon>Dikarya</taxon>
        <taxon>Ascomycota</taxon>
        <taxon>Pezizomycotina</taxon>
        <taxon>Sordariomycetes</taxon>
        <taxon>Hypocreomycetidae</taxon>
        <taxon>Glomerellales</taxon>
        <taxon>Glomerellaceae</taxon>
        <taxon>Colletotrichum</taxon>
        <taxon>Colletotrichum graminicola species complex</taxon>
    </lineage>
</organism>
<proteinExistence type="predicted"/>
<sequence length="377" mass="42281">MKSVCVPRHCGLCRYQLNVGDFIVAGFTDSFLGIEYVQCRGRCHHDEKGVGCHIDCNNIVSPETFSEIHEVTAPDFEPSTIANKQRLRWLRSWLASILRTATQYRLPLEICSDIASRALEHEYERRLAVWYIDGIRGEVKSRVSRVALAKKIYARTVDFEGVRYIARLTNTTAADGRDILVFDPTSRTPADRLYVASDHLGIRQLLFTNSSGGCAIKQEPDVWWKTSSLNILSGVIRVQTDGLKLRKLTGKRVQLPKVAWGQPSSVPNRVRVEPICNAEPTFREDVEFYQALRTMDESALWIFMPLHAGEVLTEIWKYDGPLREAIALLLKTLHPLPPAPSRDGFTASGGPWIAAGPFGRSRLRPRSPSGAVPNLKG</sequence>
<gene>
    <name evidence="2" type="ORF">CSUB01_12437</name>
</gene>
<dbReference type="eggNOG" id="ENOG502TBH9">
    <property type="taxonomic scope" value="Eukaryota"/>
</dbReference>
<reference evidence="3" key="1">
    <citation type="journal article" date="2014" name="Genome Announc.">
        <title>Draft genome sequence of Colletotrichum sublineola, a destructive pathogen of cultivated sorghum.</title>
        <authorList>
            <person name="Baroncelli R."/>
            <person name="Sanz-Martin J.M."/>
            <person name="Rech G.E."/>
            <person name="Sukno S.A."/>
            <person name="Thon M.R."/>
        </authorList>
    </citation>
    <scope>NUCLEOTIDE SEQUENCE [LARGE SCALE GENOMIC DNA]</scope>
    <source>
        <strain evidence="3">TX430BB</strain>
    </source>
</reference>
<dbReference type="AlphaFoldDB" id="A0A066XV63"/>
<protein>
    <submittedName>
        <fullName evidence="2">Uncharacterized protein</fullName>
    </submittedName>
</protein>
<dbReference type="HOGENOM" id="CLU_733641_0_0_1"/>
<dbReference type="OrthoDB" id="4845137at2759"/>
<feature type="region of interest" description="Disordered" evidence="1">
    <location>
        <begin position="356"/>
        <end position="377"/>
    </location>
</feature>
<name>A0A066XV63_COLSU</name>
<accession>A0A066XV63</accession>
<comment type="caution">
    <text evidence="2">The sequence shown here is derived from an EMBL/GenBank/DDBJ whole genome shotgun (WGS) entry which is preliminary data.</text>
</comment>